<dbReference type="SMART" id="SM00355">
    <property type="entry name" value="ZnF_C2H2"/>
    <property type="match status" value="3"/>
</dbReference>
<name>A0ABR4AFT5_9LECA</name>
<evidence type="ECO:0000256" key="7">
    <source>
        <dbReference type="ARBA" id="ARBA00023242"/>
    </source>
</evidence>
<comment type="subcellular location">
    <subcellularLocation>
        <location evidence="1">Nucleus</location>
    </subcellularLocation>
</comment>
<evidence type="ECO:0000256" key="2">
    <source>
        <dbReference type="ARBA" id="ARBA00022723"/>
    </source>
</evidence>
<evidence type="ECO:0000256" key="8">
    <source>
        <dbReference type="PROSITE-ProRule" id="PRU00042"/>
    </source>
</evidence>
<evidence type="ECO:0000256" key="4">
    <source>
        <dbReference type="ARBA" id="ARBA00022833"/>
    </source>
</evidence>
<dbReference type="InterPro" id="IPR013087">
    <property type="entry name" value="Znf_C2H2_type"/>
</dbReference>
<accession>A0ABR4AFT5</accession>
<dbReference type="PANTHER" id="PTHR46179">
    <property type="entry name" value="ZINC FINGER PROTEIN"/>
    <property type="match status" value="1"/>
</dbReference>
<evidence type="ECO:0000256" key="3">
    <source>
        <dbReference type="ARBA" id="ARBA00022771"/>
    </source>
</evidence>
<evidence type="ECO:0000313" key="12">
    <source>
        <dbReference type="Proteomes" id="UP001590950"/>
    </source>
</evidence>
<keyword evidence="7" id="KW-0539">Nucleus</keyword>
<evidence type="ECO:0000256" key="1">
    <source>
        <dbReference type="ARBA" id="ARBA00004123"/>
    </source>
</evidence>
<keyword evidence="2" id="KW-0479">Metal-binding</keyword>
<keyword evidence="4" id="KW-0862">Zinc</keyword>
<proteinExistence type="predicted"/>
<feature type="domain" description="C2H2-type" evidence="10">
    <location>
        <begin position="26"/>
        <end position="55"/>
    </location>
</feature>
<evidence type="ECO:0000259" key="10">
    <source>
        <dbReference type="PROSITE" id="PS50157"/>
    </source>
</evidence>
<dbReference type="InterPro" id="IPR036236">
    <property type="entry name" value="Znf_C2H2_sf"/>
</dbReference>
<evidence type="ECO:0000256" key="6">
    <source>
        <dbReference type="ARBA" id="ARBA00023163"/>
    </source>
</evidence>
<evidence type="ECO:0000256" key="5">
    <source>
        <dbReference type="ARBA" id="ARBA00023015"/>
    </source>
</evidence>
<dbReference type="Proteomes" id="UP001590950">
    <property type="component" value="Unassembled WGS sequence"/>
</dbReference>
<reference evidence="11 12" key="1">
    <citation type="submission" date="2024-09" db="EMBL/GenBank/DDBJ databases">
        <title>Rethinking Asexuality: The Enigmatic Case of Functional Sexual Genes in Lepraria (Stereocaulaceae).</title>
        <authorList>
            <person name="Doellman M."/>
            <person name="Sun Y."/>
            <person name="Barcenas-Pena A."/>
            <person name="Lumbsch H.T."/>
            <person name="Grewe F."/>
        </authorList>
    </citation>
    <scope>NUCLEOTIDE SEQUENCE [LARGE SCALE GENOMIC DNA]</scope>
    <source>
        <strain evidence="11 12">Mercado 3170</strain>
    </source>
</reference>
<dbReference type="InterPro" id="IPR051061">
    <property type="entry name" value="Zinc_finger_trans_reg"/>
</dbReference>
<evidence type="ECO:0000256" key="9">
    <source>
        <dbReference type="SAM" id="MobiDB-lite"/>
    </source>
</evidence>
<keyword evidence="12" id="KW-1185">Reference proteome</keyword>
<feature type="domain" description="C2H2-type" evidence="10">
    <location>
        <begin position="123"/>
        <end position="150"/>
    </location>
</feature>
<comment type="caution">
    <text evidence="11">The sequence shown here is derived from an EMBL/GenBank/DDBJ whole genome shotgun (WGS) entry which is preliminary data.</text>
</comment>
<dbReference type="PROSITE" id="PS00028">
    <property type="entry name" value="ZINC_FINGER_C2H2_1"/>
    <property type="match status" value="2"/>
</dbReference>
<dbReference type="SUPFAM" id="SSF57667">
    <property type="entry name" value="beta-beta-alpha zinc fingers"/>
    <property type="match status" value="1"/>
</dbReference>
<dbReference type="Gene3D" id="3.30.160.60">
    <property type="entry name" value="Classic Zinc Finger"/>
    <property type="match status" value="1"/>
</dbReference>
<organism evidence="11 12">
    <name type="scientific">Stereocaulon virgatum</name>
    <dbReference type="NCBI Taxonomy" id="373712"/>
    <lineage>
        <taxon>Eukaryota</taxon>
        <taxon>Fungi</taxon>
        <taxon>Dikarya</taxon>
        <taxon>Ascomycota</taxon>
        <taxon>Pezizomycotina</taxon>
        <taxon>Lecanoromycetes</taxon>
        <taxon>OSLEUM clade</taxon>
        <taxon>Lecanoromycetidae</taxon>
        <taxon>Lecanorales</taxon>
        <taxon>Lecanorineae</taxon>
        <taxon>Stereocaulaceae</taxon>
        <taxon>Stereocaulon</taxon>
    </lineage>
</organism>
<protein>
    <recommendedName>
        <fullName evidence="10">C2H2-type domain-containing protein</fullName>
    </recommendedName>
</protein>
<gene>
    <name evidence="11" type="ORF">N7G274_003764</name>
</gene>
<keyword evidence="6" id="KW-0804">Transcription</keyword>
<dbReference type="EMBL" id="JBEFKJ010000011">
    <property type="protein sequence ID" value="KAL2043457.1"/>
    <property type="molecule type" value="Genomic_DNA"/>
</dbReference>
<dbReference type="PANTHER" id="PTHR46179:SF13">
    <property type="entry name" value="C2H2-TYPE DOMAIN-CONTAINING PROTEIN"/>
    <property type="match status" value="1"/>
</dbReference>
<keyword evidence="5" id="KW-0805">Transcription regulation</keyword>
<sequence length="179" mass="19393">MDQLPAVSDLGMHLAAAEDRALGPLYVCLHGKCNASFPTANHLNSHIETHFKDPRVNHDIHPFNGLAAVHAAANLDDYHVVVTGHINYGGQAHSAPTLSNATVDPSSSTQASGHRPNNNNTQFACSRCGGTFGRVADLQPHAKKHNPAMRTFRCDVTGCKFEGSYRKDKLDAHARARHQ</sequence>
<evidence type="ECO:0000313" key="11">
    <source>
        <dbReference type="EMBL" id="KAL2043457.1"/>
    </source>
</evidence>
<feature type="region of interest" description="Disordered" evidence="9">
    <location>
        <begin position="97"/>
        <end position="120"/>
    </location>
</feature>
<dbReference type="PROSITE" id="PS50157">
    <property type="entry name" value="ZINC_FINGER_C2H2_2"/>
    <property type="match status" value="2"/>
</dbReference>
<keyword evidence="3 8" id="KW-0863">Zinc-finger</keyword>